<dbReference type="PROSITE" id="PS51195">
    <property type="entry name" value="Q_MOTIF"/>
    <property type="match status" value="1"/>
</dbReference>
<dbReference type="CDD" id="cd00268">
    <property type="entry name" value="DEADc"/>
    <property type="match status" value="1"/>
</dbReference>
<dbReference type="InterPro" id="IPR027417">
    <property type="entry name" value="P-loop_NTPase"/>
</dbReference>
<dbReference type="Pfam" id="PF00271">
    <property type="entry name" value="Helicase_C"/>
    <property type="match status" value="1"/>
</dbReference>
<dbReference type="GO" id="GO:0005829">
    <property type="term" value="C:cytosol"/>
    <property type="evidence" value="ECO:0007669"/>
    <property type="project" value="TreeGrafter"/>
</dbReference>
<dbReference type="InterPro" id="IPR044742">
    <property type="entry name" value="DEAD/DEAH_RhlB"/>
</dbReference>
<dbReference type="InterPro" id="IPR050079">
    <property type="entry name" value="DEAD_box_RNA_helicase"/>
</dbReference>
<feature type="short sequence motif" description="Q motif" evidence="8">
    <location>
        <begin position="34"/>
        <end position="62"/>
    </location>
</feature>
<feature type="compositionally biased region" description="Basic and acidic residues" evidence="9">
    <location>
        <begin position="665"/>
        <end position="676"/>
    </location>
</feature>
<dbReference type="AlphaFoldDB" id="A0A4P9YGC9"/>
<reference evidence="14" key="1">
    <citation type="journal article" date="2018" name="Nat. Microbiol.">
        <title>Leveraging single-cell genomics to expand the fungal tree of life.</title>
        <authorList>
            <person name="Ahrendt S.R."/>
            <person name="Quandt C.A."/>
            <person name="Ciobanu D."/>
            <person name="Clum A."/>
            <person name="Salamov A."/>
            <person name="Andreopoulos B."/>
            <person name="Cheng J.F."/>
            <person name="Woyke T."/>
            <person name="Pelin A."/>
            <person name="Henrissat B."/>
            <person name="Reynolds N.K."/>
            <person name="Benny G.L."/>
            <person name="Smith M.E."/>
            <person name="James T.Y."/>
            <person name="Grigoriev I.V."/>
        </authorList>
    </citation>
    <scope>NUCLEOTIDE SEQUENCE [LARGE SCALE GENOMIC DNA]</scope>
    <source>
        <strain evidence="14">CSF55</strain>
    </source>
</reference>
<evidence type="ECO:0000256" key="2">
    <source>
        <dbReference type="ARBA" id="ARBA00022741"/>
    </source>
</evidence>
<keyword evidence="6" id="KW-0694">RNA-binding</keyword>
<dbReference type="Gene3D" id="3.40.50.300">
    <property type="entry name" value="P-loop containing nucleotide triphosphate hydrolases"/>
    <property type="match status" value="2"/>
</dbReference>
<evidence type="ECO:0000313" key="13">
    <source>
        <dbReference type="EMBL" id="RKP18344.1"/>
    </source>
</evidence>
<dbReference type="Pfam" id="PF00270">
    <property type="entry name" value="DEAD"/>
    <property type="match status" value="1"/>
</dbReference>
<dbReference type="PROSITE" id="PS51192">
    <property type="entry name" value="HELICASE_ATP_BIND_1"/>
    <property type="match status" value="1"/>
</dbReference>
<evidence type="ECO:0000256" key="7">
    <source>
        <dbReference type="ARBA" id="ARBA00047984"/>
    </source>
</evidence>
<gene>
    <name evidence="13" type="ORF">ROZALSC1DRAFT_29956</name>
</gene>
<dbReference type="SUPFAM" id="SSF52540">
    <property type="entry name" value="P-loop containing nucleoside triphosphate hydrolases"/>
    <property type="match status" value="1"/>
</dbReference>
<accession>A0A4P9YGC9</accession>
<feature type="domain" description="Helicase C-terminal" evidence="11">
    <location>
        <begin position="333"/>
        <end position="486"/>
    </location>
</feature>
<dbReference type="EMBL" id="ML005487">
    <property type="protein sequence ID" value="RKP18344.1"/>
    <property type="molecule type" value="Genomic_DNA"/>
</dbReference>
<feature type="compositionally biased region" description="Basic and acidic residues" evidence="9">
    <location>
        <begin position="587"/>
        <end position="600"/>
    </location>
</feature>
<dbReference type="GO" id="GO:0016787">
    <property type="term" value="F:hydrolase activity"/>
    <property type="evidence" value="ECO:0007669"/>
    <property type="project" value="UniProtKB-KW"/>
</dbReference>
<evidence type="ECO:0000256" key="6">
    <source>
        <dbReference type="ARBA" id="ARBA00022884"/>
    </source>
</evidence>
<dbReference type="CDD" id="cd18787">
    <property type="entry name" value="SF2_C_DEAD"/>
    <property type="match status" value="1"/>
</dbReference>
<evidence type="ECO:0000256" key="5">
    <source>
        <dbReference type="ARBA" id="ARBA00022840"/>
    </source>
</evidence>
<dbReference type="SMART" id="SM00490">
    <property type="entry name" value="HELICc"/>
    <property type="match status" value="1"/>
</dbReference>
<name>A0A4P9YGC9_ROZAC</name>
<dbReference type="PANTHER" id="PTHR47959:SF1">
    <property type="entry name" value="ATP-DEPENDENT RNA HELICASE DBPA"/>
    <property type="match status" value="1"/>
</dbReference>
<evidence type="ECO:0000256" key="8">
    <source>
        <dbReference type="PROSITE-ProRule" id="PRU00552"/>
    </source>
</evidence>
<evidence type="ECO:0000313" key="14">
    <source>
        <dbReference type="Proteomes" id="UP000281549"/>
    </source>
</evidence>
<evidence type="ECO:0000256" key="1">
    <source>
        <dbReference type="ARBA" id="ARBA00012552"/>
    </source>
</evidence>
<dbReference type="PANTHER" id="PTHR47959">
    <property type="entry name" value="ATP-DEPENDENT RNA HELICASE RHLE-RELATED"/>
    <property type="match status" value="1"/>
</dbReference>
<evidence type="ECO:0000256" key="3">
    <source>
        <dbReference type="ARBA" id="ARBA00022801"/>
    </source>
</evidence>
<keyword evidence="5" id="KW-0067">ATP-binding</keyword>
<evidence type="ECO:0000259" key="11">
    <source>
        <dbReference type="PROSITE" id="PS51194"/>
    </source>
</evidence>
<evidence type="ECO:0000259" key="12">
    <source>
        <dbReference type="PROSITE" id="PS51195"/>
    </source>
</evidence>
<evidence type="ECO:0000259" key="10">
    <source>
        <dbReference type="PROSITE" id="PS51192"/>
    </source>
</evidence>
<comment type="catalytic activity">
    <reaction evidence="7">
        <text>ATP + H2O = ADP + phosphate + H(+)</text>
        <dbReference type="Rhea" id="RHEA:13065"/>
        <dbReference type="ChEBI" id="CHEBI:15377"/>
        <dbReference type="ChEBI" id="CHEBI:15378"/>
        <dbReference type="ChEBI" id="CHEBI:30616"/>
        <dbReference type="ChEBI" id="CHEBI:43474"/>
        <dbReference type="ChEBI" id="CHEBI:456216"/>
        <dbReference type="EC" id="3.6.4.13"/>
    </reaction>
</comment>
<evidence type="ECO:0000256" key="4">
    <source>
        <dbReference type="ARBA" id="ARBA00022806"/>
    </source>
</evidence>
<dbReference type="InterPro" id="IPR014001">
    <property type="entry name" value="Helicase_ATP-bd"/>
</dbReference>
<dbReference type="InterPro" id="IPR014014">
    <property type="entry name" value="RNA_helicase_DEAD_Q_motif"/>
</dbReference>
<dbReference type="EC" id="3.6.4.13" evidence="1"/>
<dbReference type="GO" id="GO:0003723">
    <property type="term" value="F:RNA binding"/>
    <property type="evidence" value="ECO:0007669"/>
    <property type="project" value="UniProtKB-KW"/>
</dbReference>
<feature type="region of interest" description="Disordered" evidence="9">
    <location>
        <begin position="656"/>
        <end position="684"/>
    </location>
</feature>
<dbReference type="InterPro" id="IPR001650">
    <property type="entry name" value="Helicase_C-like"/>
</dbReference>
<dbReference type="GO" id="GO:0003724">
    <property type="term" value="F:RNA helicase activity"/>
    <property type="evidence" value="ECO:0007669"/>
    <property type="project" value="UniProtKB-EC"/>
</dbReference>
<dbReference type="GO" id="GO:0005524">
    <property type="term" value="F:ATP binding"/>
    <property type="evidence" value="ECO:0007669"/>
    <property type="project" value="UniProtKB-KW"/>
</dbReference>
<keyword evidence="4" id="KW-0347">Helicase</keyword>
<feature type="domain" description="DEAD-box RNA helicase Q" evidence="12">
    <location>
        <begin position="34"/>
        <end position="62"/>
    </location>
</feature>
<feature type="region of interest" description="Disordered" evidence="9">
    <location>
        <begin position="587"/>
        <end position="613"/>
    </location>
</feature>
<dbReference type="PROSITE" id="PS51194">
    <property type="entry name" value="HELICASE_CTER"/>
    <property type="match status" value="1"/>
</dbReference>
<protein>
    <recommendedName>
        <fullName evidence="1">RNA helicase</fullName>
        <ecNumber evidence="1">3.6.4.13</ecNumber>
    </recommendedName>
</protein>
<dbReference type="Proteomes" id="UP000281549">
    <property type="component" value="Unassembled WGS sequence"/>
</dbReference>
<dbReference type="SMART" id="SM00487">
    <property type="entry name" value="DEXDc"/>
    <property type="match status" value="1"/>
</dbReference>
<keyword evidence="3 13" id="KW-0378">Hydrolase</keyword>
<dbReference type="InterPro" id="IPR011545">
    <property type="entry name" value="DEAD/DEAH_box_helicase_dom"/>
</dbReference>
<keyword evidence="2" id="KW-0547">Nucleotide-binding</keyword>
<sequence length="684" mass="78927">MLKFTRVFRRNYSIVHEGLLTQDVLSKYNLDPKKGFCQFELESKLNEAISSMGWRKPTEVQLNLIPSVLCNHNCIVSAAAGTGKTGAYLIPTIQKLIEAKQTLPELVTEEEISKEKLKIYNPDAILLVPTNDLCKQVHNEFQKLTVGNEWLRSIVLTKDSSMRTDLLNFAKFKDHRVVIGTPVKLYQHFLLTYQIMNSMEASKNIEDEIDIKFDIKRHAVLNSMNLRYFVVDECDRMLNLGFLPLVRNLTSLMNSIGKSKKDYVTVSVSATLVQSVHDFVINLSPSHVLLDLNAKMEIPKNIQQHFFSITEDNKFEALKFLFSLKEEEKFSLKVKNSLFDVENKKVVIFVRSSSKADYLASTLKKMKVKAASHHKNVPLKRRNYLVLIGTDLLSRGVDIPNLTHSVILDPHYLGEEYIHQVGRCGRLGKPGMSITFVNREPIMEKIGFVKTKLVELRHLKNISDLLNREINLSQLPGFEPKKNELPAHIEQEANKILKLNNDEFKLSDKCQHSSAFLLQVVKKKSEKENKNFIPFYELPFYDEMKIKNNERKLKKKLPQLNLEASKKVILSSQSSLSNINSKITIENNKKVKEKSKENKNKSSPPFKESTVRKLHPSLKNVKTEQKKKYITVDNDYESIKLHQVESQALVWEQQMEQRTMSSKKPRQEYVKKEFEHKRKAINGK</sequence>
<feature type="domain" description="Helicase ATP-binding" evidence="10">
    <location>
        <begin position="65"/>
        <end position="290"/>
    </location>
</feature>
<proteinExistence type="predicted"/>
<organism evidence="13 14">
    <name type="scientific">Rozella allomycis (strain CSF55)</name>
    <dbReference type="NCBI Taxonomy" id="988480"/>
    <lineage>
        <taxon>Eukaryota</taxon>
        <taxon>Fungi</taxon>
        <taxon>Fungi incertae sedis</taxon>
        <taxon>Cryptomycota</taxon>
        <taxon>Cryptomycota incertae sedis</taxon>
        <taxon>Rozella</taxon>
    </lineage>
</organism>
<evidence type="ECO:0000256" key="9">
    <source>
        <dbReference type="SAM" id="MobiDB-lite"/>
    </source>
</evidence>